<organism evidence="1 2">
    <name type="scientific">Actinomadura gamaensis</name>
    <dbReference type="NCBI Taxonomy" id="1763541"/>
    <lineage>
        <taxon>Bacteria</taxon>
        <taxon>Bacillati</taxon>
        <taxon>Actinomycetota</taxon>
        <taxon>Actinomycetes</taxon>
        <taxon>Streptosporangiales</taxon>
        <taxon>Thermomonosporaceae</taxon>
        <taxon>Actinomadura</taxon>
    </lineage>
</organism>
<dbReference type="InterPro" id="IPR023401">
    <property type="entry name" value="ODC_N"/>
</dbReference>
<evidence type="ECO:0000313" key="2">
    <source>
        <dbReference type="Proteomes" id="UP001595872"/>
    </source>
</evidence>
<protein>
    <submittedName>
        <fullName evidence="1">Ornithine cyclodeaminase family protein</fullName>
    </submittedName>
</protein>
<dbReference type="Gene3D" id="3.40.50.720">
    <property type="entry name" value="NAD(P)-binding Rossmann-like Domain"/>
    <property type="match status" value="1"/>
</dbReference>
<name>A0ABV9TZ79_9ACTN</name>
<proteinExistence type="predicted"/>
<dbReference type="InterPro" id="IPR036291">
    <property type="entry name" value="NAD(P)-bd_dom_sf"/>
</dbReference>
<comment type="caution">
    <text evidence="1">The sequence shown here is derived from an EMBL/GenBank/DDBJ whole genome shotgun (WGS) entry which is preliminary data.</text>
</comment>
<gene>
    <name evidence="1" type="ORF">ACFPCY_16080</name>
</gene>
<dbReference type="Pfam" id="PF02423">
    <property type="entry name" value="OCD_Mu_crystall"/>
    <property type="match status" value="1"/>
</dbReference>
<dbReference type="RefSeq" id="WP_378255851.1">
    <property type="nucleotide sequence ID" value="NZ_JBHSIT010000004.1"/>
</dbReference>
<dbReference type="PANTHER" id="PTHR13812">
    <property type="entry name" value="KETIMINE REDUCTASE MU-CRYSTALLIN"/>
    <property type="match status" value="1"/>
</dbReference>
<dbReference type="PIRSF" id="PIRSF001439">
    <property type="entry name" value="CryM"/>
    <property type="match status" value="1"/>
</dbReference>
<dbReference type="InterPro" id="IPR003462">
    <property type="entry name" value="ODC_Mu_crystall"/>
</dbReference>
<reference evidence="2" key="1">
    <citation type="journal article" date="2019" name="Int. J. Syst. Evol. Microbiol.">
        <title>The Global Catalogue of Microorganisms (GCM) 10K type strain sequencing project: providing services to taxonomists for standard genome sequencing and annotation.</title>
        <authorList>
            <consortium name="The Broad Institute Genomics Platform"/>
            <consortium name="The Broad Institute Genome Sequencing Center for Infectious Disease"/>
            <person name="Wu L."/>
            <person name="Ma J."/>
        </authorList>
    </citation>
    <scope>NUCLEOTIDE SEQUENCE [LARGE SCALE GENOMIC DNA]</scope>
    <source>
        <strain evidence="2">KLKA75</strain>
    </source>
</reference>
<keyword evidence="2" id="KW-1185">Reference proteome</keyword>
<evidence type="ECO:0000313" key="1">
    <source>
        <dbReference type="EMBL" id="MFC4908846.1"/>
    </source>
</evidence>
<dbReference type="Gene3D" id="3.30.1780.10">
    <property type="entry name" value="ornithine cyclodeaminase, domain 1"/>
    <property type="match status" value="1"/>
</dbReference>
<dbReference type="PANTHER" id="PTHR13812:SF19">
    <property type="entry name" value="KETIMINE REDUCTASE MU-CRYSTALLIN"/>
    <property type="match status" value="1"/>
</dbReference>
<sequence>MIVLSRADVEELLDVGALVDALAPAMADLSAGRAAVPDRTVAPVPDEDALLLDMPGYAPSAKLLISKLVSVFPGNAGSEVPVRQAVVVAFDARTGEPAAFLDGTYITAVRTAACAALSARLLARPDASVAAVFGTGPQARAHVRALPYARTLREIRVAGREFERSRAFADEMSGDVPVRAVASYEEGCDGADIVCGATYAVEPVIRRAWLAPGTHVTSIGYNPRGREVDDATVAGAALFVESRRAALGAVPPNLDLAEPLERGVITAEHVRAELGEVIEGTRPGRTNPDEITLYKSVGVIPQDIAAVSLILAAARERGRGVTVG</sequence>
<dbReference type="SUPFAM" id="SSF51735">
    <property type="entry name" value="NAD(P)-binding Rossmann-fold domains"/>
    <property type="match status" value="1"/>
</dbReference>
<accession>A0ABV9TZ79</accession>
<dbReference type="EMBL" id="JBHSIT010000004">
    <property type="protein sequence ID" value="MFC4908846.1"/>
    <property type="molecule type" value="Genomic_DNA"/>
</dbReference>
<dbReference type="Proteomes" id="UP001595872">
    <property type="component" value="Unassembled WGS sequence"/>
</dbReference>